<dbReference type="InterPro" id="IPR011989">
    <property type="entry name" value="ARM-like"/>
</dbReference>
<proteinExistence type="predicted"/>
<keyword evidence="4" id="KW-1185">Reference proteome</keyword>
<dbReference type="Gene3D" id="1.25.10.10">
    <property type="entry name" value="Leucine-rich Repeat Variant"/>
    <property type="match status" value="1"/>
</dbReference>
<evidence type="ECO:0008006" key="5">
    <source>
        <dbReference type="Google" id="ProtNLM"/>
    </source>
</evidence>
<dbReference type="Proteomes" id="UP000266841">
    <property type="component" value="Unassembled WGS sequence"/>
</dbReference>
<feature type="compositionally biased region" description="Low complexity" evidence="2">
    <location>
        <begin position="118"/>
        <end position="137"/>
    </location>
</feature>
<evidence type="ECO:0000256" key="1">
    <source>
        <dbReference type="ARBA" id="ARBA00022737"/>
    </source>
</evidence>
<feature type="region of interest" description="Disordered" evidence="2">
    <location>
        <begin position="23"/>
        <end position="51"/>
    </location>
</feature>
<evidence type="ECO:0000256" key="2">
    <source>
        <dbReference type="SAM" id="MobiDB-lite"/>
    </source>
</evidence>
<accession>K0SQR5</accession>
<reference evidence="3 4" key="1">
    <citation type="journal article" date="2012" name="Genome Biol.">
        <title>Genome and low-iron response of an oceanic diatom adapted to chronic iron limitation.</title>
        <authorList>
            <person name="Lommer M."/>
            <person name="Specht M."/>
            <person name="Roy A.S."/>
            <person name="Kraemer L."/>
            <person name="Andreson R."/>
            <person name="Gutowska M.A."/>
            <person name="Wolf J."/>
            <person name="Bergner S.V."/>
            <person name="Schilhabel M.B."/>
            <person name="Klostermeier U.C."/>
            <person name="Beiko R.G."/>
            <person name="Rosenstiel P."/>
            <person name="Hippler M."/>
            <person name="Laroche J."/>
        </authorList>
    </citation>
    <scope>NUCLEOTIDE SEQUENCE [LARGE SCALE GENOMIC DNA]</scope>
    <source>
        <strain evidence="3 4">CCMP1005</strain>
    </source>
</reference>
<dbReference type="PANTHER" id="PTHR22895:SF0">
    <property type="entry name" value="ARMADILLO REPEAT-CONTAINING PROTEIN 6"/>
    <property type="match status" value="1"/>
</dbReference>
<dbReference type="SUPFAM" id="SSF48371">
    <property type="entry name" value="ARM repeat"/>
    <property type="match status" value="1"/>
</dbReference>
<comment type="caution">
    <text evidence="3">The sequence shown here is derived from an EMBL/GenBank/DDBJ whole genome shotgun (WGS) entry which is preliminary data.</text>
</comment>
<organism evidence="3 4">
    <name type="scientific">Thalassiosira oceanica</name>
    <name type="common">Marine diatom</name>
    <dbReference type="NCBI Taxonomy" id="159749"/>
    <lineage>
        <taxon>Eukaryota</taxon>
        <taxon>Sar</taxon>
        <taxon>Stramenopiles</taxon>
        <taxon>Ochrophyta</taxon>
        <taxon>Bacillariophyta</taxon>
        <taxon>Coscinodiscophyceae</taxon>
        <taxon>Thalassiosirophycidae</taxon>
        <taxon>Thalassiosirales</taxon>
        <taxon>Thalassiosiraceae</taxon>
        <taxon>Thalassiosira</taxon>
    </lineage>
</organism>
<evidence type="ECO:0000313" key="4">
    <source>
        <dbReference type="Proteomes" id="UP000266841"/>
    </source>
</evidence>
<dbReference type="InterPro" id="IPR016024">
    <property type="entry name" value="ARM-type_fold"/>
</dbReference>
<dbReference type="eggNOG" id="ENOG502SV5Y">
    <property type="taxonomic scope" value="Eukaryota"/>
</dbReference>
<gene>
    <name evidence="3" type="ORF">THAOC_11256</name>
</gene>
<feature type="region of interest" description="Disordered" evidence="2">
    <location>
        <begin position="109"/>
        <end position="137"/>
    </location>
</feature>
<name>K0SQR5_THAOC</name>
<dbReference type="EMBL" id="AGNL01012800">
    <property type="protein sequence ID" value="EJK67680.1"/>
    <property type="molecule type" value="Genomic_DNA"/>
</dbReference>
<evidence type="ECO:0000313" key="3">
    <source>
        <dbReference type="EMBL" id="EJK67680.1"/>
    </source>
</evidence>
<sequence length="464" mass="50273">MAEATATPSAGIALGFALNEGRSIPAGSQPLPLRDDGRPPVYPTRGNDQTDEPLDALAMLVQQHCSDHNAEVDFNPNARVLIQNSVLTVQHDDDVSAMTPLTAWDGMSVVTRPDRQQPRGSNAPRPSSSSGGRSIASHEINEPRLPEQSEDPVPMNSPDISVLRELVGDLLLAGNVELAIDCLTNSIKDNAHSKDFNLNLACFCLTKLWDLARESDANKRAIISGQYTDVIIETMKLFNELSCEIERIGCSLLWSLGMMVENRPLIAEKGGVEAILNAQLRYKNDLQLQIMAMGALKVLSFDPRAKGVMRRKFGTDVVASIMNEHTFDATIQSDGCVIIGNCAVDEAGNFAETRVYEREIEAVLASMTAHEGSLVVVEAALFTLMSLACRTATSFASNGCSNSNATVIRKNNLINIALEKDVIQLTLNLLGKGSSGFMSSKQQQKEEEQGLVSCLICNVDGERV</sequence>
<dbReference type="PANTHER" id="PTHR22895">
    <property type="entry name" value="ARMADILLO REPEAT-CONTAINING PROTEIN 6"/>
    <property type="match status" value="1"/>
</dbReference>
<keyword evidence="1" id="KW-0677">Repeat</keyword>
<dbReference type="AlphaFoldDB" id="K0SQR5"/>
<protein>
    <recommendedName>
        <fullName evidence="5">Ataxin-10 domain-containing protein</fullName>
    </recommendedName>
</protein>